<feature type="domain" description="Fibronectin type-III" evidence="9">
    <location>
        <begin position="380"/>
        <end position="468"/>
    </location>
</feature>
<dbReference type="InterPro" id="IPR007110">
    <property type="entry name" value="Ig-like_dom"/>
</dbReference>
<evidence type="ECO:0000256" key="4">
    <source>
        <dbReference type="ARBA" id="ARBA00023180"/>
    </source>
</evidence>
<dbReference type="PANTHER" id="PTHR24366">
    <property type="entry name" value="IG(IMMUNOGLOBULIN) AND LRR(LEUCINE RICH REPEAT) DOMAINS"/>
    <property type="match status" value="1"/>
</dbReference>
<feature type="signal peptide" evidence="7">
    <location>
        <begin position="1"/>
        <end position="28"/>
    </location>
</feature>
<dbReference type="Gene3D" id="3.80.10.10">
    <property type="entry name" value="Ribonuclease Inhibitor"/>
    <property type="match status" value="2"/>
</dbReference>
<dbReference type="Proteomes" id="UP000515135">
    <property type="component" value="Unplaced"/>
</dbReference>
<dbReference type="KEGG" id="bbel:109469762"/>
<feature type="domain" description="Ig-like" evidence="8">
    <location>
        <begin position="270"/>
        <end position="367"/>
    </location>
</feature>
<dbReference type="PROSITE" id="PS50835">
    <property type="entry name" value="IG_LIKE"/>
    <property type="match status" value="1"/>
</dbReference>
<dbReference type="InterPro" id="IPR003598">
    <property type="entry name" value="Ig_sub2"/>
</dbReference>
<dbReference type="AlphaFoldDB" id="A0A6P4Y4J6"/>
<dbReference type="CDD" id="cd00063">
    <property type="entry name" value="FN3"/>
    <property type="match status" value="1"/>
</dbReference>
<keyword evidence="5" id="KW-0393">Immunoglobulin domain</keyword>
<dbReference type="SUPFAM" id="SSF49265">
    <property type="entry name" value="Fibronectin type III"/>
    <property type="match status" value="1"/>
</dbReference>
<dbReference type="InterPro" id="IPR036116">
    <property type="entry name" value="FN3_sf"/>
</dbReference>
<protein>
    <submittedName>
        <fullName evidence="11">Leucine-rich repeat, immunoglobulin-like domain and transmembrane domain-containing protein 2</fullName>
    </submittedName>
</protein>
<dbReference type="SUPFAM" id="SSF52058">
    <property type="entry name" value="L domain-like"/>
    <property type="match status" value="1"/>
</dbReference>
<evidence type="ECO:0000256" key="1">
    <source>
        <dbReference type="ARBA" id="ARBA00022614"/>
    </source>
</evidence>
<dbReference type="SMART" id="SM00082">
    <property type="entry name" value="LRRCT"/>
    <property type="match status" value="1"/>
</dbReference>
<dbReference type="InterPro" id="IPR013783">
    <property type="entry name" value="Ig-like_fold"/>
</dbReference>
<reference evidence="11" key="1">
    <citation type="submission" date="2025-08" db="UniProtKB">
        <authorList>
            <consortium name="RefSeq"/>
        </authorList>
    </citation>
    <scope>IDENTIFICATION</scope>
    <source>
        <tissue evidence="11">Gonad</tissue>
    </source>
</reference>
<dbReference type="InterPro" id="IPR003961">
    <property type="entry name" value="FN3_dom"/>
</dbReference>
<proteinExistence type="predicted"/>
<dbReference type="OrthoDB" id="6343311at2759"/>
<keyword evidence="6" id="KW-0472">Membrane</keyword>
<dbReference type="SMART" id="SM00409">
    <property type="entry name" value="IG"/>
    <property type="match status" value="1"/>
</dbReference>
<accession>A0A6P4Y4J6</accession>
<keyword evidence="4" id="KW-0325">Glycoprotein</keyword>
<evidence type="ECO:0000256" key="6">
    <source>
        <dbReference type="SAM" id="Phobius"/>
    </source>
</evidence>
<feature type="chain" id="PRO_5027805554" evidence="7">
    <location>
        <begin position="29"/>
        <end position="651"/>
    </location>
</feature>
<dbReference type="Pfam" id="PF07679">
    <property type="entry name" value="I-set"/>
    <property type="match status" value="1"/>
</dbReference>
<keyword evidence="3" id="KW-0677">Repeat</keyword>
<dbReference type="RefSeq" id="XP_019623935.1">
    <property type="nucleotide sequence ID" value="XM_019768376.1"/>
</dbReference>
<evidence type="ECO:0000256" key="2">
    <source>
        <dbReference type="ARBA" id="ARBA00022729"/>
    </source>
</evidence>
<dbReference type="Pfam" id="PF00041">
    <property type="entry name" value="fn3"/>
    <property type="match status" value="1"/>
</dbReference>
<evidence type="ECO:0000313" key="10">
    <source>
        <dbReference type="Proteomes" id="UP000515135"/>
    </source>
</evidence>
<dbReference type="InterPro" id="IPR036179">
    <property type="entry name" value="Ig-like_dom_sf"/>
</dbReference>
<evidence type="ECO:0000259" key="8">
    <source>
        <dbReference type="PROSITE" id="PS50835"/>
    </source>
</evidence>
<evidence type="ECO:0000256" key="7">
    <source>
        <dbReference type="SAM" id="SignalP"/>
    </source>
</evidence>
<keyword evidence="10" id="KW-1185">Reference proteome</keyword>
<sequence length="651" mass="72759">MAKNIAIMTPTCTFLFAVCLSMGTAGWALPFDWYMGFSVPDLFPRPEPPCNKECSCSDEKIDCNGRGFTTVPELTTKQYMHYQTWLDEIDVSYNQITRILDSDLRTWKPISFTKIKFNNNQIVQIEASVFTIFHRSERLSLANNMLTTFPWTALKASSFLTSLDLKNNMLASAPNSALRGQRQLREFNIRNNRFTALPTSFFRYNKQLQKVYLGGNPWRCDCNNNWLRQYMEEKKHVVQDGETIICDQPIHLTAMLAMALPKSTFECLPPHINKVSHYPQEFSLTEGQAAFMTCNASGEEPLTVQWLDPQEKPVTTRRFSERVQVMGGKDALLLMVKHLNMEDMPGYTCKASNRGGSTTTFVPLNITCTSSCPRPISAPKPTLLVTALKDVTSNQAQLTWAPQKSPDWYHLVFGKAGEKKKQKTAVVKASEAGYTLQGLEADTSYTICIGMVAHVSPANCLSFQTKPATNGKKEEKQASSSSVNLPGAIIGGTAAVSFPFVIFSLVCLYLKHRRDRDAAIVAAAAAAQLQQSAMLWHTNRKMTSPHQGEMNDYFTRSDMHGRNQAPLGNAHKHAQPIPSQGMEQHHHGYKPNIPPNDLGHWKMNQNNLTPMNPPQAIYEEACPVIRGNAPPPPIPRDVNISMATEDIYGTA</sequence>
<dbReference type="SMART" id="SM00408">
    <property type="entry name" value="IGc2"/>
    <property type="match status" value="1"/>
</dbReference>
<dbReference type="InterPro" id="IPR013098">
    <property type="entry name" value="Ig_I-set"/>
</dbReference>
<dbReference type="SUPFAM" id="SSF48726">
    <property type="entry name" value="Immunoglobulin"/>
    <property type="match status" value="1"/>
</dbReference>
<keyword evidence="6" id="KW-0812">Transmembrane</keyword>
<dbReference type="InterPro" id="IPR000483">
    <property type="entry name" value="Cys-rich_flank_reg_C"/>
</dbReference>
<organism evidence="10 11">
    <name type="scientific">Branchiostoma belcheri</name>
    <name type="common">Amphioxus</name>
    <dbReference type="NCBI Taxonomy" id="7741"/>
    <lineage>
        <taxon>Eukaryota</taxon>
        <taxon>Metazoa</taxon>
        <taxon>Chordata</taxon>
        <taxon>Cephalochordata</taxon>
        <taxon>Leptocardii</taxon>
        <taxon>Amphioxiformes</taxon>
        <taxon>Branchiostomatidae</taxon>
        <taxon>Branchiostoma</taxon>
    </lineage>
</organism>
<dbReference type="PANTHER" id="PTHR24366:SF96">
    <property type="entry name" value="LEUCINE RICH REPEAT CONTAINING 53"/>
    <property type="match status" value="1"/>
</dbReference>
<dbReference type="InterPro" id="IPR003599">
    <property type="entry name" value="Ig_sub"/>
</dbReference>
<gene>
    <name evidence="11" type="primary">LOC109469762</name>
</gene>
<dbReference type="GeneID" id="109469762"/>
<evidence type="ECO:0000259" key="9">
    <source>
        <dbReference type="PROSITE" id="PS50853"/>
    </source>
</evidence>
<keyword evidence="2 7" id="KW-0732">Signal</keyword>
<feature type="transmembrane region" description="Helical" evidence="6">
    <location>
        <begin position="485"/>
        <end position="510"/>
    </location>
</feature>
<dbReference type="Gene3D" id="2.60.40.10">
    <property type="entry name" value="Immunoglobulins"/>
    <property type="match status" value="2"/>
</dbReference>
<dbReference type="PROSITE" id="PS50853">
    <property type="entry name" value="FN3"/>
    <property type="match status" value="1"/>
</dbReference>
<name>A0A6P4Y4J6_BRABE</name>
<evidence type="ECO:0000313" key="11">
    <source>
        <dbReference type="RefSeq" id="XP_019623935.1"/>
    </source>
</evidence>
<evidence type="ECO:0000256" key="5">
    <source>
        <dbReference type="ARBA" id="ARBA00023319"/>
    </source>
</evidence>
<dbReference type="InterPro" id="IPR032675">
    <property type="entry name" value="LRR_dom_sf"/>
</dbReference>
<keyword evidence="6" id="KW-1133">Transmembrane helix</keyword>
<keyword evidence="1" id="KW-0433">Leucine-rich repeat</keyword>
<evidence type="ECO:0000256" key="3">
    <source>
        <dbReference type="ARBA" id="ARBA00022737"/>
    </source>
</evidence>